<name>A0A8H9LXS1_9GAMM</name>
<sequence length="118" mass="12991">MAHHSEEFLRLAEAAKQRTTQVSPSDAKQRIAQGHVVLDVRDKEEYEQGHIENALNISRGTLEMRIQEAIPDKDTPIVCHCAGGNRGALAADTLQQLGYTQVVNIEGGLKAFKEEEAP</sequence>
<dbReference type="AlphaFoldDB" id="A0A8H9LXS1"/>
<evidence type="ECO:0000313" key="3">
    <source>
        <dbReference type="Proteomes" id="UP000623776"/>
    </source>
</evidence>
<dbReference type="InterPro" id="IPR050229">
    <property type="entry name" value="GlpE_sulfurtransferase"/>
</dbReference>
<dbReference type="PANTHER" id="PTHR43031:SF1">
    <property type="entry name" value="PYRIDINE NUCLEOTIDE-DISULPHIDE OXIDOREDUCTASE"/>
    <property type="match status" value="1"/>
</dbReference>
<dbReference type="Gene3D" id="3.40.250.10">
    <property type="entry name" value="Rhodanese-like domain"/>
    <property type="match status" value="1"/>
</dbReference>
<evidence type="ECO:0000259" key="1">
    <source>
        <dbReference type="PROSITE" id="PS50206"/>
    </source>
</evidence>
<reference evidence="3" key="1">
    <citation type="journal article" date="2019" name="Int. J. Syst. Evol. Microbiol.">
        <title>The Global Catalogue of Microorganisms (GCM) 10K type strain sequencing project: providing services to taxonomists for standard genome sequencing and annotation.</title>
        <authorList>
            <consortium name="The Broad Institute Genomics Platform"/>
            <consortium name="The Broad Institute Genome Sequencing Center for Infectious Disease"/>
            <person name="Wu L."/>
            <person name="Ma J."/>
        </authorList>
    </citation>
    <scope>NUCLEOTIDE SEQUENCE [LARGE SCALE GENOMIC DNA]</scope>
    <source>
        <strain evidence="3">KCTC 22154</strain>
    </source>
</reference>
<dbReference type="SUPFAM" id="SSF52821">
    <property type="entry name" value="Rhodanese/Cell cycle control phosphatase"/>
    <property type="match status" value="1"/>
</dbReference>
<protein>
    <submittedName>
        <fullName evidence="2">Rhodanese-like domain-containing protein</fullName>
    </submittedName>
</protein>
<accession>A0A8H9LXS1</accession>
<comment type="caution">
    <text evidence="2">The sequence shown here is derived from an EMBL/GenBank/DDBJ whole genome shotgun (WGS) entry which is preliminary data.</text>
</comment>
<feature type="domain" description="Rhodanese" evidence="1">
    <location>
        <begin position="31"/>
        <end position="117"/>
    </location>
</feature>
<evidence type="ECO:0000313" key="2">
    <source>
        <dbReference type="EMBL" id="GGW30077.1"/>
    </source>
</evidence>
<dbReference type="Pfam" id="PF00581">
    <property type="entry name" value="Rhodanese"/>
    <property type="match status" value="1"/>
</dbReference>
<proteinExistence type="predicted"/>
<dbReference type="PANTHER" id="PTHR43031">
    <property type="entry name" value="FAD-DEPENDENT OXIDOREDUCTASE"/>
    <property type="match status" value="1"/>
</dbReference>
<dbReference type="RefSeq" id="WP_039175970.1">
    <property type="nucleotide sequence ID" value="NZ_BMXN01000012.1"/>
</dbReference>
<keyword evidence="3" id="KW-1185">Reference proteome</keyword>
<dbReference type="PROSITE" id="PS50206">
    <property type="entry name" value="RHODANESE_3"/>
    <property type="match status" value="1"/>
</dbReference>
<dbReference type="CDD" id="cd00158">
    <property type="entry name" value="RHOD"/>
    <property type="match status" value="1"/>
</dbReference>
<dbReference type="InterPro" id="IPR036873">
    <property type="entry name" value="Rhodanese-like_dom_sf"/>
</dbReference>
<organism evidence="2 3">
    <name type="scientific">Vreelandella hamiltonii</name>
    <dbReference type="NCBI Taxonomy" id="502829"/>
    <lineage>
        <taxon>Bacteria</taxon>
        <taxon>Pseudomonadati</taxon>
        <taxon>Pseudomonadota</taxon>
        <taxon>Gammaproteobacteria</taxon>
        <taxon>Oceanospirillales</taxon>
        <taxon>Halomonadaceae</taxon>
        <taxon>Vreelandella</taxon>
    </lineage>
</organism>
<dbReference type="Proteomes" id="UP000623776">
    <property type="component" value="Unassembled WGS sequence"/>
</dbReference>
<dbReference type="EMBL" id="BMXN01000012">
    <property type="protein sequence ID" value="GGW30077.1"/>
    <property type="molecule type" value="Genomic_DNA"/>
</dbReference>
<dbReference type="InterPro" id="IPR001763">
    <property type="entry name" value="Rhodanese-like_dom"/>
</dbReference>
<dbReference type="SMART" id="SM00450">
    <property type="entry name" value="RHOD"/>
    <property type="match status" value="1"/>
</dbReference>
<gene>
    <name evidence="2" type="ORF">GCM10007157_22640</name>
</gene>